<dbReference type="STRING" id="198312.SAMN02745193_01266"/>
<sequence length="211" mass="23141">MKPVQILLAALLVTAMPTGVGARDYGQRGAVFPLIERDLLEQIHARLKAMEASGETARLNEELKRRTIARVNRPDPVAGLAHASAHRRWTFDPTITLAADIRGARGELIHAAGTLVNPLDSVQLRSPLLFLDGDDPAQLAWALSEDRNAKLILVNGAPLELMKARQRRFYFDQGGKLTAKFGIRAVPARVRQQGRLLEVSEIALPPKGARP</sequence>
<reference evidence="3" key="1">
    <citation type="submission" date="2016-12" db="EMBL/GenBank/DDBJ databases">
        <authorList>
            <person name="Varghese N."/>
            <person name="Submissions S."/>
        </authorList>
    </citation>
    <scope>NUCLEOTIDE SEQUENCE [LARGE SCALE GENOMIC DNA]</scope>
    <source>
        <strain evidence="3">DSM 11032</strain>
    </source>
</reference>
<evidence type="ECO:0000313" key="2">
    <source>
        <dbReference type="EMBL" id="SHN55104.1"/>
    </source>
</evidence>
<protein>
    <submittedName>
        <fullName evidence="2">Conjugal transfer pilus assembly protein TraW</fullName>
    </submittedName>
</protein>
<feature type="chain" id="PRO_5012274828" evidence="1">
    <location>
        <begin position="23"/>
        <end position="211"/>
    </location>
</feature>
<accession>A0A1M7S9P4</accession>
<proteinExistence type="predicted"/>
<dbReference type="Proteomes" id="UP000184391">
    <property type="component" value="Unassembled WGS sequence"/>
</dbReference>
<dbReference type="AlphaFoldDB" id="A0A1M7S9P4"/>
<feature type="signal peptide" evidence="1">
    <location>
        <begin position="1"/>
        <end position="22"/>
    </location>
</feature>
<keyword evidence="1" id="KW-0732">Signal</keyword>
<keyword evidence="3" id="KW-1185">Reference proteome</keyword>
<name>A0A1M7S9P4_9SPHN</name>
<dbReference type="InterPro" id="IPR014114">
    <property type="entry name" value="TraW"/>
</dbReference>
<dbReference type="NCBIfam" id="TIGR02743">
    <property type="entry name" value="TraW"/>
    <property type="match status" value="1"/>
</dbReference>
<organism evidence="2 3">
    <name type="scientific">Erythrobacter sanguineus</name>
    <dbReference type="NCBI Taxonomy" id="198312"/>
    <lineage>
        <taxon>Bacteria</taxon>
        <taxon>Pseudomonadati</taxon>
        <taxon>Pseudomonadota</taxon>
        <taxon>Alphaproteobacteria</taxon>
        <taxon>Sphingomonadales</taxon>
        <taxon>Erythrobacteraceae</taxon>
        <taxon>Erythrobacter/Porphyrobacter group</taxon>
        <taxon>Erythrobacter</taxon>
    </lineage>
</organism>
<evidence type="ECO:0000313" key="3">
    <source>
        <dbReference type="Proteomes" id="UP000184391"/>
    </source>
</evidence>
<evidence type="ECO:0000256" key="1">
    <source>
        <dbReference type="SAM" id="SignalP"/>
    </source>
</evidence>
<dbReference type="EMBL" id="FRDF01000006">
    <property type="protein sequence ID" value="SHN55104.1"/>
    <property type="molecule type" value="Genomic_DNA"/>
</dbReference>
<gene>
    <name evidence="2" type="ORF">SAMN02745193_01266</name>
</gene>